<dbReference type="GO" id="GO:0005789">
    <property type="term" value="C:endoplasmic reticulum membrane"/>
    <property type="evidence" value="ECO:0007669"/>
    <property type="project" value="UniProtKB-SubCell"/>
</dbReference>
<evidence type="ECO:0000256" key="9">
    <source>
        <dbReference type="ARBA" id="ARBA00023136"/>
    </source>
</evidence>
<dbReference type="GO" id="GO:0032259">
    <property type="term" value="P:methylation"/>
    <property type="evidence" value="ECO:0007669"/>
    <property type="project" value="UniProtKB-KW"/>
</dbReference>
<evidence type="ECO:0000256" key="2">
    <source>
        <dbReference type="ARBA" id="ARBA00009140"/>
    </source>
</evidence>
<dbReference type="Proteomes" id="UP001157974">
    <property type="component" value="Unassembled WGS sequence"/>
</dbReference>
<comment type="subcellular location">
    <subcellularLocation>
        <location evidence="10">Endoplasmic reticulum membrane</location>
        <topology evidence="10">Multi-pass membrane protein</topology>
    </subcellularLocation>
    <subcellularLocation>
        <location evidence="1">Membrane</location>
        <topology evidence="1">Multi-pass membrane protein</topology>
    </subcellularLocation>
</comment>
<comment type="similarity">
    <text evidence="2 10">Belongs to the class VI-like SAM-binding methyltransferase superfamily. Isoprenylcysteine carboxyl methyltransferase family.</text>
</comment>
<name>A0AAV8V3U5_9RHOD</name>
<keyword evidence="6 10" id="KW-0949">S-adenosyl-L-methionine</keyword>
<keyword evidence="10" id="KW-0256">Endoplasmic reticulum</keyword>
<evidence type="ECO:0000256" key="5">
    <source>
        <dbReference type="ARBA" id="ARBA00022679"/>
    </source>
</evidence>
<keyword evidence="11" id="KW-0732">Signal</keyword>
<keyword evidence="4 10" id="KW-0489">Methyltransferase</keyword>
<dbReference type="InterPro" id="IPR007269">
    <property type="entry name" value="ICMT_MeTrfase"/>
</dbReference>
<feature type="transmembrane region" description="Helical" evidence="10">
    <location>
        <begin position="40"/>
        <end position="61"/>
    </location>
</feature>
<feature type="transmembrane region" description="Helical" evidence="10">
    <location>
        <begin position="126"/>
        <end position="149"/>
    </location>
</feature>
<keyword evidence="7 10" id="KW-0812">Transmembrane</keyword>
<keyword evidence="5" id="KW-0808">Transferase</keyword>
<dbReference type="EMBL" id="JAMWBK010000002">
    <property type="protein sequence ID" value="KAJ8908273.1"/>
    <property type="molecule type" value="Genomic_DNA"/>
</dbReference>
<dbReference type="EC" id="2.1.1.100" evidence="3 10"/>
<dbReference type="InterPro" id="IPR025770">
    <property type="entry name" value="PPMT_MeTrfase"/>
</dbReference>
<evidence type="ECO:0000313" key="12">
    <source>
        <dbReference type="EMBL" id="KAJ8908273.1"/>
    </source>
</evidence>
<keyword evidence="8 10" id="KW-1133">Transmembrane helix</keyword>
<evidence type="ECO:0000256" key="10">
    <source>
        <dbReference type="RuleBase" id="RU362022"/>
    </source>
</evidence>
<evidence type="ECO:0000256" key="7">
    <source>
        <dbReference type="ARBA" id="ARBA00022692"/>
    </source>
</evidence>
<dbReference type="PANTHER" id="PTHR12714:SF9">
    <property type="entry name" value="PROTEIN-S-ISOPRENYLCYSTEINE O-METHYLTRANSFERASE"/>
    <property type="match status" value="1"/>
</dbReference>
<sequence length="188" mass="21797">MSCSFNRNVIVLLVMLVEFHGSEACLARYYTPEKFGRGSFLLSFPYAVAMACSALEFAYFCWSRRIQWTFWIGLTMCTIGEAIRKLAWVTARNSFTHQIQRKRSEHHTLVTTGIYATMRHPGYLGWYVFFVGTQVMICNPICTVLFVALGHRFFVLRIPIEERHLIAMFGNGYSNYRKRTPTWLPGIP</sequence>
<reference evidence="12 13" key="1">
    <citation type="journal article" date="2023" name="Nat. Commun.">
        <title>Origin of minicircular mitochondrial genomes in red algae.</title>
        <authorList>
            <person name="Lee Y."/>
            <person name="Cho C.H."/>
            <person name="Lee Y.M."/>
            <person name="Park S.I."/>
            <person name="Yang J.H."/>
            <person name="West J.A."/>
            <person name="Bhattacharya D."/>
            <person name="Yoon H.S."/>
        </authorList>
    </citation>
    <scope>NUCLEOTIDE SEQUENCE [LARGE SCALE GENOMIC DNA]</scope>
    <source>
        <strain evidence="12 13">CCMP1338</strain>
        <tissue evidence="12">Whole cell</tissue>
    </source>
</reference>
<evidence type="ECO:0000256" key="1">
    <source>
        <dbReference type="ARBA" id="ARBA00004141"/>
    </source>
</evidence>
<feature type="signal peptide" evidence="11">
    <location>
        <begin position="1"/>
        <end position="24"/>
    </location>
</feature>
<accession>A0AAV8V3U5</accession>
<dbReference type="GO" id="GO:0004671">
    <property type="term" value="F:protein C-terminal S-isoprenylcysteine carboxyl O-methyltransferase activity"/>
    <property type="evidence" value="ECO:0007669"/>
    <property type="project" value="UniProtKB-EC"/>
</dbReference>
<dbReference type="Gene3D" id="1.20.120.1630">
    <property type="match status" value="1"/>
</dbReference>
<evidence type="ECO:0000256" key="3">
    <source>
        <dbReference type="ARBA" id="ARBA00012151"/>
    </source>
</evidence>
<evidence type="ECO:0000256" key="4">
    <source>
        <dbReference type="ARBA" id="ARBA00022603"/>
    </source>
</evidence>
<evidence type="ECO:0000256" key="11">
    <source>
        <dbReference type="SAM" id="SignalP"/>
    </source>
</evidence>
<gene>
    <name evidence="12" type="ORF">NDN08_008364</name>
</gene>
<proteinExistence type="inferred from homology"/>
<comment type="caution">
    <text evidence="10">Lacks conserved residue(s) required for the propagation of feature annotation.</text>
</comment>
<comment type="caution">
    <text evidence="12">The sequence shown here is derived from an EMBL/GenBank/DDBJ whole genome shotgun (WGS) entry which is preliminary data.</text>
</comment>
<dbReference type="AlphaFoldDB" id="A0AAV8V3U5"/>
<dbReference type="Pfam" id="PF04140">
    <property type="entry name" value="ICMT"/>
    <property type="match status" value="1"/>
</dbReference>
<dbReference type="PANTHER" id="PTHR12714">
    <property type="entry name" value="PROTEIN-S ISOPRENYLCYSTEINE O-METHYLTRANSFERASE"/>
    <property type="match status" value="1"/>
</dbReference>
<keyword evidence="9 10" id="KW-0472">Membrane</keyword>
<organism evidence="12 13">
    <name type="scientific">Rhodosorus marinus</name>
    <dbReference type="NCBI Taxonomy" id="101924"/>
    <lineage>
        <taxon>Eukaryota</taxon>
        <taxon>Rhodophyta</taxon>
        <taxon>Stylonematophyceae</taxon>
        <taxon>Stylonematales</taxon>
        <taxon>Stylonemataceae</taxon>
        <taxon>Rhodosorus</taxon>
    </lineage>
</organism>
<dbReference type="PROSITE" id="PS51564">
    <property type="entry name" value="SAM_ICMT"/>
    <property type="match status" value="1"/>
</dbReference>
<evidence type="ECO:0000256" key="8">
    <source>
        <dbReference type="ARBA" id="ARBA00022989"/>
    </source>
</evidence>
<comment type="catalytic activity">
    <reaction evidence="10">
        <text>[protein]-C-terminal S-[(2E,6E)-farnesyl]-L-cysteine + S-adenosyl-L-methionine = [protein]-C-terminal S-[(2E,6E)-farnesyl]-L-cysteine methyl ester + S-adenosyl-L-homocysteine</text>
        <dbReference type="Rhea" id="RHEA:21672"/>
        <dbReference type="Rhea" id="RHEA-COMP:12125"/>
        <dbReference type="Rhea" id="RHEA-COMP:12126"/>
        <dbReference type="ChEBI" id="CHEBI:57856"/>
        <dbReference type="ChEBI" id="CHEBI:59789"/>
        <dbReference type="ChEBI" id="CHEBI:90510"/>
        <dbReference type="ChEBI" id="CHEBI:90511"/>
        <dbReference type="EC" id="2.1.1.100"/>
    </reaction>
</comment>
<evidence type="ECO:0000256" key="6">
    <source>
        <dbReference type="ARBA" id="ARBA00022691"/>
    </source>
</evidence>
<keyword evidence="13" id="KW-1185">Reference proteome</keyword>
<feature type="chain" id="PRO_5043698354" description="Protein-S-isoprenylcysteine O-methyltransferase" evidence="11">
    <location>
        <begin position="25"/>
        <end position="188"/>
    </location>
</feature>
<protein>
    <recommendedName>
        <fullName evidence="3 10">Protein-S-isoprenylcysteine O-methyltransferase</fullName>
        <ecNumber evidence="3 10">2.1.1.100</ecNumber>
    </recommendedName>
</protein>
<evidence type="ECO:0000313" key="13">
    <source>
        <dbReference type="Proteomes" id="UP001157974"/>
    </source>
</evidence>